<evidence type="ECO:0000313" key="2">
    <source>
        <dbReference type="EMBL" id="KRK64432.1"/>
    </source>
</evidence>
<reference evidence="2 3" key="1">
    <citation type="journal article" date="2015" name="Genome Announc.">
        <title>Expanding the biotechnology potential of lactobacilli through comparative genomics of 213 strains and associated genera.</title>
        <authorList>
            <person name="Sun Z."/>
            <person name="Harris H.M."/>
            <person name="McCann A."/>
            <person name="Guo C."/>
            <person name="Argimon S."/>
            <person name="Zhang W."/>
            <person name="Yang X."/>
            <person name="Jeffery I.B."/>
            <person name="Cooney J.C."/>
            <person name="Kagawa T.F."/>
            <person name="Liu W."/>
            <person name="Song Y."/>
            <person name="Salvetti E."/>
            <person name="Wrobel A."/>
            <person name="Rasinkangas P."/>
            <person name="Parkhill J."/>
            <person name="Rea M.C."/>
            <person name="O'Sullivan O."/>
            <person name="Ritari J."/>
            <person name="Douillard F.P."/>
            <person name="Paul Ross R."/>
            <person name="Yang R."/>
            <person name="Briner A.E."/>
            <person name="Felis G.E."/>
            <person name="de Vos W.M."/>
            <person name="Barrangou R."/>
            <person name="Klaenhammer T.R."/>
            <person name="Caufield P.W."/>
            <person name="Cui Y."/>
            <person name="Zhang H."/>
            <person name="O'Toole P.W."/>
        </authorList>
    </citation>
    <scope>NUCLEOTIDE SEQUENCE [LARGE SCALE GENOMIC DNA]</scope>
    <source>
        <strain evidence="2 3">DSM 20183</strain>
    </source>
</reference>
<proteinExistence type="predicted"/>
<dbReference type="PANTHER" id="PTHR47542:SF2">
    <property type="entry name" value="ACYL-COA N-ACYLTRANSFERASES (NAT) SUPERFAMILY PROTEIN"/>
    <property type="match status" value="1"/>
</dbReference>
<dbReference type="InterPro" id="IPR016181">
    <property type="entry name" value="Acyl_CoA_acyltransferase"/>
</dbReference>
<dbReference type="STRING" id="1423811.FC72_GL000453"/>
<dbReference type="RefSeq" id="WP_235805156.1">
    <property type="nucleotide sequence ID" value="NZ_AZDG01000012.1"/>
</dbReference>
<dbReference type="Proteomes" id="UP000050929">
    <property type="component" value="Unassembled WGS sequence"/>
</dbReference>
<feature type="domain" description="N-acetyltransferase" evidence="1">
    <location>
        <begin position="37"/>
        <end position="183"/>
    </location>
</feature>
<dbReference type="SUPFAM" id="SSF55729">
    <property type="entry name" value="Acyl-CoA N-acyltransferases (Nat)"/>
    <property type="match status" value="1"/>
</dbReference>
<dbReference type="AlphaFoldDB" id="A0A0R1IYW9"/>
<name>A0A0R1IYW9_9LACO</name>
<sequence>MAIFPMLKKFKETFWPSGSPDKYPFEKQSVTINGQQLVLKKAELSDSNDYMNIQEIIYSKPAPWPQDVVDTELRNKNALYLSLIRKNHCVAFIGVSLRDIKEAHITNIAVLPELQKDGIGHLFLNQIFEYCRKQNFQKISLEVDVTNESAIELYKAFGFKTRTIHEKYYFRNHHDALEMVVDL</sequence>
<dbReference type="InterPro" id="IPR000182">
    <property type="entry name" value="GNAT_dom"/>
</dbReference>
<dbReference type="Pfam" id="PF00583">
    <property type="entry name" value="Acetyltransf_1"/>
    <property type="match status" value="1"/>
</dbReference>
<accession>A0A0R1IYW9</accession>
<evidence type="ECO:0000259" key="1">
    <source>
        <dbReference type="PROSITE" id="PS51186"/>
    </source>
</evidence>
<dbReference type="EMBL" id="AZDG01000012">
    <property type="protein sequence ID" value="KRK64432.1"/>
    <property type="molecule type" value="Genomic_DNA"/>
</dbReference>
<evidence type="ECO:0000313" key="3">
    <source>
        <dbReference type="Proteomes" id="UP000050929"/>
    </source>
</evidence>
<dbReference type="PANTHER" id="PTHR47542">
    <property type="entry name" value="ACYL-COA N-ACYLTRANSFERASES (NAT) SUPERFAMILY PROTEIN"/>
    <property type="match status" value="1"/>
</dbReference>
<dbReference type="InterPro" id="IPR006464">
    <property type="entry name" value="AcTrfase_RimI/Ard1"/>
</dbReference>
<dbReference type="CDD" id="cd04301">
    <property type="entry name" value="NAT_SF"/>
    <property type="match status" value="1"/>
</dbReference>
<dbReference type="NCBIfam" id="TIGR01575">
    <property type="entry name" value="rimI"/>
    <property type="match status" value="1"/>
</dbReference>
<organism evidence="2 3">
    <name type="scientific">Companilactobacillus tucceti DSM 20183</name>
    <dbReference type="NCBI Taxonomy" id="1423811"/>
    <lineage>
        <taxon>Bacteria</taxon>
        <taxon>Bacillati</taxon>
        <taxon>Bacillota</taxon>
        <taxon>Bacilli</taxon>
        <taxon>Lactobacillales</taxon>
        <taxon>Lactobacillaceae</taxon>
        <taxon>Companilactobacillus</taxon>
    </lineage>
</organism>
<keyword evidence="3" id="KW-1185">Reference proteome</keyword>
<comment type="caution">
    <text evidence="2">The sequence shown here is derived from an EMBL/GenBank/DDBJ whole genome shotgun (WGS) entry which is preliminary data.</text>
</comment>
<dbReference type="PATRIC" id="fig|1423811.3.peg.454"/>
<dbReference type="GO" id="GO:0008080">
    <property type="term" value="F:N-acetyltransferase activity"/>
    <property type="evidence" value="ECO:0007669"/>
    <property type="project" value="InterPro"/>
</dbReference>
<dbReference type="PROSITE" id="PS51186">
    <property type="entry name" value="GNAT"/>
    <property type="match status" value="1"/>
</dbReference>
<protein>
    <submittedName>
        <fullName evidence="2">Ribosomal-protein-alanine acetyltransferase</fullName>
    </submittedName>
</protein>
<keyword evidence="2" id="KW-0808">Transferase</keyword>
<dbReference type="Gene3D" id="3.40.630.30">
    <property type="match status" value="1"/>
</dbReference>
<gene>
    <name evidence="2" type="ORF">FC72_GL000453</name>
</gene>